<proteinExistence type="predicted"/>
<name>A0A316G681_9GAMM</name>
<accession>A0A316G681</accession>
<dbReference type="Proteomes" id="UP000245790">
    <property type="component" value="Unassembled WGS sequence"/>
</dbReference>
<dbReference type="RefSeq" id="WP_109763722.1">
    <property type="nucleotide sequence ID" value="NZ_QGGU01000007.1"/>
</dbReference>
<dbReference type="AlphaFoldDB" id="A0A316G681"/>
<evidence type="ECO:0000313" key="2">
    <source>
        <dbReference type="Proteomes" id="UP000245790"/>
    </source>
</evidence>
<dbReference type="EMBL" id="QGGU01000007">
    <property type="protein sequence ID" value="PWK49937.1"/>
    <property type="molecule type" value="Genomic_DNA"/>
</dbReference>
<reference evidence="1 2" key="1">
    <citation type="submission" date="2018-05" db="EMBL/GenBank/DDBJ databases">
        <title>Genomic Encyclopedia of Type Strains, Phase IV (KMG-IV): sequencing the most valuable type-strain genomes for metagenomic binning, comparative biology and taxonomic classification.</title>
        <authorList>
            <person name="Goeker M."/>
        </authorList>
    </citation>
    <scope>NUCLEOTIDE SEQUENCE [LARGE SCALE GENOMIC DNA]</scope>
    <source>
        <strain evidence="1 2">DSM 25350</strain>
    </source>
</reference>
<organism evidence="1 2">
    <name type="scientific">Pleionea mediterranea</name>
    <dbReference type="NCBI Taxonomy" id="523701"/>
    <lineage>
        <taxon>Bacteria</taxon>
        <taxon>Pseudomonadati</taxon>
        <taxon>Pseudomonadota</taxon>
        <taxon>Gammaproteobacteria</taxon>
        <taxon>Oceanospirillales</taxon>
        <taxon>Pleioneaceae</taxon>
        <taxon>Pleionea</taxon>
    </lineage>
</organism>
<protein>
    <submittedName>
        <fullName evidence="1">Uncharacterized protein</fullName>
    </submittedName>
</protein>
<sequence>MNKSFNLHKLIVSLVVLALIQSNLVLAVSIISFDMPVISNSTNEVSANSRQGCHSDYPAKSEVSEKQCSPEKILCFQFCVFLPPNTDLLLHQHYIFNQLKQSYSVINNTPAKVYRPPKSFV</sequence>
<gene>
    <name evidence="1" type="ORF">C8D97_10799</name>
</gene>
<comment type="caution">
    <text evidence="1">The sequence shown here is derived from an EMBL/GenBank/DDBJ whole genome shotgun (WGS) entry which is preliminary data.</text>
</comment>
<evidence type="ECO:0000313" key="1">
    <source>
        <dbReference type="EMBL" id="PWK49937.1"/>
    </source>
</evidence>
<keyword evidence="2" id="KW-1185">Reference proteome</keyword>